<evidence type="ECO:0008006" key="4">
    <source>
        <dbReference type="Google" id="ProtNLM"/>
    </source>
</evidence>
<dbReference type="InterPro" id="IPR021958">
    <property type="entry name" value="DUF3575"/>
</dbReference>
<dbReference type="OrthoDB" id="1060107at2"/>
<dbReference type="EMBL" id="FQUC01000012">
    <property type="protein sequence ID" value="SHF93820.1"/>
    <property type="molecule type" value="Genomic_DNA"/>
</dbReference>
<dbReference type="Proteomes" id="UP000184480">
    <property type="component" value="Unassembled WGS sequence"/>
</dbReference>
<name>A0A1M5FQJ1_9BACT</name>
<feature type="chain" id="PRO_5009910193" description="DUF3575 domain-containing protein" evidence="1">
    <location>
        <begin position="21"/>
        <end position="193"/>
    </location>
</feature>
<dbReference type="STRING" id="1346286.SAMN05444362_11280"/>
<feature type="signal peptide" evidence="1">
    <location>
        <begin position="1"/>
        <end position="20"/>
    </location>
</feature>
<dbReference type="Pfam" id="PF12099">
    <property type="entry name" value="DUF3575"/>
    <property type="match status" value="1"/>
</dbReference>
<proteinExistence type="predicted"/>
<dbReference type="RefSeq" id="WP_062180789.1">
    <property type="nucleotide sequence ID" value="NZ_BBXL01000011.1"/>
</dbReference>
<evidence type="ECO:0000313" key="2">
    <source>
        <dbReference type="EMBL" id="SHF93820.1"/>
    </source>
</evidence>
<evidence type="ECO:0000256" key="1">
    <source>
        <dbReference type="SAM" id="SignalP"/>
    </source>
</evidence>
<dbReference type="AlphaFoldDB" id="A0A1M5FQJ1"/>
<dbReference type="Gene3D" id="2.40.128.130">
    <property type="entry name" value="Autotransporter beta-domain"/>
    <property type="match status" value="1"/>
</dbReference>
<protein>
    <recommendedName>
        <fullName evidence="4">DUF3575 domain-containing protein</fullName>
    </recommendedName>
</protein>
<keyword evidence="1" id="KW-0732">Signal</keyword>
<evidence type="ECO:0000313" key="3">
    <source>
        <dbReference type="Proteomes" id="UP000184480"/>
    </source>
</evidence>
<keyword evidence="3" id="KW-1185">Reference proteome</keyword>
<gene>
    <name evidence="2" type="ORF">SAMN05444362_11280</name>
</gene>
<dbReference type="InterPro" id="IPR036709">
    <property type="entry name" value="Autotransporte_beta_dom_sf"/>
</dbReference>
<reference evidence="3" key="1">
    <citation type="submission" date="2016-11" db="EMBL/GenBank/DDBJ databases">
        <authorList>
            <person name="Varghese N."/>
            <person name="Submissions S."/>
        </authorList>
    </citation>
    <scope>NUCLEOTIDE SEQUENCE [LARGE SCALE GENOMIC DNA]</scope>
    <source>
        <strain evidence="3">DSM 27370</strain>
    </source>
</reference>
<dbReference type="SUPFAM" id="SSF103515">
    <property type="entry name" value="Autotransporter"/>
    <property type="match status" value="1"/>
</dbReference>
<accession>A0A1M5FQJ1</accession>
<organism evidence="2 3">
    <name type="scientific">Dysgonomonas macrotermitis</name>
    <dbReference type="NCBI Taxonomy" id="1346286"/>
    <lineage>
        <taxon>Bacteria</taxon>
        <taxon>Pseudomonadati</taxon>
        <taxon>Bacteroidota</taxon>
        <taxon>Bacteroidia</taxon>
        <taxon>Bacteroidales</taxon>
        <taxon>Dysgonomonadaceae</taxon>
        <taxon>Dysgonomonas</taxon>
    </lineage>
</organism>
<sequence length="193" mass="22355">MKKKLFYICIFFLSVCGVNAQNTQENLYKPSFAIKTNALYWLTTTPNLGIEIGLSDKFTLDISGNYNPWDFGDNKKIKHWLVQPEIRYWFCERFNGHFIGFHGHYSEFNVGGIKMLGIEEHRYEGNLYGGGISYGYQWVLSNRWSLEATVGAGYAHIDYDKYRCEECGTKLKSDSKNYWGPTKVGLSVIYIFK</sequence>